<dbReference type="AlphaFoldDB" id="R9S3J9"/>
<evidence type="ECO:0000256" key="2">
    <source>
        <dbReference type="ARBA" id="ARBA00022475"/>
    </source>
</evidence>
<evidence type="ECO:0000256" key="4">
    <source>
        <dbReference type="ARBA" id="ARBA00022989"/>
    </source>
</evidence>
<feature type="transmembrane region" description="Helical" evidence="7">
    <location>
        <begin position="162"/>
        <end position="183"/>
    </location>
</feature>
<dbReference type="NCBIfam" id="TIGR00704">
    <property type="entry name" value="NaPi_cotrn_rel"/>
    <property type="match status" value="1"/>
</dbReference>
<keyword evidence="3 7" id="KW-0812">Transmembrane</keyword>
<dbReference type="InterPro" id="IPR003841">
    <property type="entry name" value="Na/Pi_transpt"/>
</dbReference>
<dbReference type="HOGENOM" id="CLU_025623_1_0_6"/>
<feature type="transmembrane region" description="Helical" evidence="7">
    <location>
        <begin position="131"/>
        <end position="150"/>
    </location>
</feature>
<feature type="transmembrane region" description="Helical" evidence="7">
    <location>
        <begin position="45"/>
        <end position="68"/>
    </location>
</feature>
<evidence type="ECO:0000256" key="6">
    <source>
        <dbReference type="SAM" id="MobiDB-lite"/>
    </source>
</evidence>
<dbReference type="GO" id="GO:0044341">
    <property type="term" value="P:sodium-dependent phosphate transport"/>
    <property type="evidence" value="ECO:0007669"/>
    <property type="project" value="InterPro"/>
</dbReference>
<dbReference type="EMBL" id="CP003746">
    <property type="protein sequence ID" value="AGN11377.1"/>
    <property type="molecule type" value="Genomic_DNA"/>
</dbReference>
<evidence type="ECO:0008006" key="10">
    <source>
        <dbReference type="Google" id="ProtNLM"/>
    </source>
</evidence>
<dbReference type="STRING" id="1117647.M5M_16287"/>
<dbReference type="Proteomes" id="UP000000466">
    <property type="component" value="Chromosome"/>
</dbReference>
<proteinExistence type="predicted"/>
<dbReference type="InterPro" id="IPR004633">
    <property type="entry name" value="NaPi_cotrn-rel/YqeW-like"/>
</dbReference>
<evidence type="ECO:0000256" key="3">
    <source>
        <dbReference type="ARBA" id="ARBA00022692"/>
    </source>
</evidence>
<dbReference type="eggNOG" id="COG1283">
    <property type="taxonomic scope" value="Bacteria"/>
</dbReference>
<keyword evidence="5 7" id="KW-0472">Membrane</keyword>
<protein>
    <recommendedName>
        <fullName evidence="10">Na/Pi-cotransporter II-like protein</fullName>
    </recommendedName>
</protein>
<keyword evidence="9" id="KW-1185">Reference proteome</keyword>
<evidence type="ECO:0000313" key="9">
    <source>
        <dbReference type="Proteomes" id="UP000000466"/>
    </source>
</evidence>
<dbReference type="GO" id="GO:0005436">
    <property type="term" value="F:sodium:phosphate symporter activity"/>
    <property type="evidence" value="ECO:0007669"/>
    <property type="project" value="InterPro"/>
</dbReference>
<evidence type="ECO:0000256" key="1">
    <source>
        <dbReference type="ARBA" id="ARBA00004651"/>
    </source>
</evidence>
<dbReference type="PANTHER" id="PTHR10010">
    <property type="entry name" value="SOLUTE CARRIER FAMILY 34 SODIUM PHOSPHATE , MEMBER 2-RELATED"/>
    <property type="match status" value="1"/>
</dbReference>
<feature type="transmembrane region" description="Helical" evidence="7">
    <location>
        <begin position="190"/>
        <end position="208"/>
    </location>
</feature>
<dbReference type="OrthoDB" id="9763003at2"/>
<dbReference type="PANTHER" id="PTHR10010:SF46">
    <property type="entry name" value="SODIUM-DEPENDENT PHOSPHATE TRANSPORT PROTEIN 2B"/>
    <property type="match status" value="1"/>
</dbReference>
<keyword evidence="2" id="KW-1003">Cell membrane</keyword>
<organism evidence="8 9">
    <name type="scientific">Simiduia agarivorans (strain DSM 21679 / JCM 13881 / BCRC 17597 / SA1)</name>
    <dbReference type="NCBI Taxonomy" id="1117647"/>
    <lineage>
        <taxon>Bacteria</taxon>
        <taxon>Pseudomonadati</taxon>
        <taxon>Pseudomonadota</taxon>
        <taxon>Gammaproteobacteria</taxon>
        <taxon>Cellvibrionales</taxon>
        <taxon>Cellvibrionaceae</taxon>
        <taxon>Simiduia</taxon>
    </lineage>
</organism>
<keyword evidence="4 7" id="KW-1133">Transmembrane helix</keyword>
<dbReference type="Pfam" id="PF02690">
    <property type="entry name" value="Na_Pi_cotrans"/>
    <property type="match status" value="2"/>
</dbReference>
<dbReference type="KEGG" id="saga:M5M_16287"/>
<name>R9S3J9_SIMAS</name>
<gene>
    <name evidence="8" type="ordered locus">M5M_16287</name>
</gene>
<evidence type="ECO:0000256" key="7">
    <source>
        <dbReference type="SAM" id="Phobius"/>
    </source>
</evidence>
<feature type="region of interest" description="Disordered" evidence="6">
    <location>
        <begin position="514"/>
        <end position="533"/>
    </location>
</feature>
<evidence type="ECO:0000256" key="5">
    <source>
        <dbReference type="ARBA" id="ARBA00023136"/>
    </source>
</evidence>
<dbReference type="RefSeq" id="WP_016389759.1">
    <property type="nucleotide sequence ID" value="NC_018868.3"/>
</dbReference>
<feature type="transmembrane region" description="Helical" evidence="7">
    <location>
        <begin position="245"/>
        <end position="266"/>
    </location>
</feature>
<reference evidence="8 9" key="1">
    <citation type="journal article" date="2013" name="Genome Announc.">
        <title>Complete genome sequence of Simiduia agarivorans SA1(T), a marine bacterium able to degrade a variety of polysaccharides.</title>
        <authorList>
            <person name="Lin S.Y."/>
            <person name="Shieh W.Y."/>
            <person name="Chen J.S."/>
            <person name="Tang S.L."/>
        </authorList>
    </citation>
    <scope>NUCLEOTIDE SEQUENCE [LARGE SCALE GENOMIC DNA]</scope>
    <source>
        <strain evidence="9">DSM 21679 / JCM 13881 / BCRC 17597 / SA1</strain>
    </source>
</reference>
<sequence>MSELLGSLGLFLLGMWLMTEGLKLAGGRALEHLLGRWTRNKIRGLLTGIGITALLQSSSAVTVATLGFVNAGLISFYQALWVVFGSNVGTTFTAWIVALFGFTVKINAFAFPLVGIGAFLRIFSNRERGRALGMALAGFGLLFLGIDALKNNFQSVADGLDVAGIFADTGSPVIVAVLLGAVLTTLTQSSSAAIAIILTAVASGIVGMEEAAASVIGANIGTTSTALLAALGATPNAKRLAWAHVIFNLLTGAVALIFLPLFLALVQEIAQDTGLGQAPVVLLSIFHTGFNLLGLLLILPLEKHLSRWLLTLYTQTEAHAPKHLDENVASVPDLATRAVALELDDVFLRVRKDIGSGNATQAAALHNTLNKVNEFIAKALRSELAQSHSDAFAAALKASHHLGYALRAMDDVREQMALFQHRQRALPSALTDWLAQSDHWLNSHSTPGDTQARQDFETLKQHYDELKAGLIAKASVGALAIDLTDAALTLASQRRRATEQVIQAHQALQQLQSLSDNNGKENADVAAADKPAA</sequence>
<accession>R9S3J9</accession>
<dbReference type="NCBIfam" id="NF037997">
    <property type="entry name" value="Na_Pi_symport"/>
    <property type="match status" value="1"/>
</dbReference>
<comment type="subcellular location">
    <subcellularLocation>
        <location evidence="1">Cell membrane</location>
        <topology evidence="1">Multi-pass membrane protein</topology>
    </subcellularLocation>
</comment>
<feature type="transmembrane region" description="Helical" evidence="7">
    <location>
        <begin position="214"/>
        <end position="233"/>
    </location>
</feature>
<dbReference type="GO" id="GO:0005886">
    <property type="term" value="C:plasma membrane"/>
    <property type="evidence" value="ECO:0007669"/>
    <property type="project" value="UniProtKB-SubCell"/>
</dbReference>
<feature type="compositionally biased region" description="Low complexity" evidence="6">
    <location>
        <begin position="524"/>
        <end position="533"/>
    </location>
</feature>
<feature type="transmembrane region" description="Helical" evidence="7">
    <location>
        <begin position="278"/>
        <end position="299"/>
    </location>
</feature>
<evidence type="ECO:0000313" key="8">
    <source>
        <dbReference type="EMBL" id="AGN11377.1"/>
    </source>
</evidence>